<evidence type="ECO:0000256" key="1">
    <source>
        <dbReference type="SAM" id="MobiDB-lite"/>
    </source>
</evidence>
<dbReference type="Proteomes" id="UP000011586">
    <property type="component" value="Unassembled WGS sequence"/>
</dbReference>
<protein>
    <submittedName>
        <fullName evidence="2">Uncharacterized protein</fullName>
    </submittedName>
</protein>
<organism evidence="2 3">
    <name type="scientific">Halorubrum californiense DSM 19288</name>
    <dbReference type="NCBI Taxonomy" id="1227465"/>
    <lineage>
        <taxon>Archaea</taxon>
        <taxon>Methanobacteriati</taxon>
        <taxon>Methanobacteriota</taxon>
        <taxon>Stenosarchaea group</taxon>
        <taxon>Halobacteria</taxon>
        <taxon>Halobacteriales</taxon>
        <taxon>Haloferacaceae</taxon>
        <taxon>Halorubrum</taxon>
    </lineage>
</organism>
<comment type="caution">
    <text evidence="2">The sequence shown here is derived from an EMBL/GenBank/DDBJ whole genome shotgun (WGS) entry which is preliminary data.</text>
</comment>
<gene>
    <name evidence="2" type="ORF">C463_05745</name>
</gene>
<dbReference type="EMBL" id="AOJK01000025">
    <property type="protein sequence ID" value="ELZ45909.1"/>
    <property type="molecule type" value="Genomic_DNA"/>
</dbReference>
<keyword evidence="3" id="KW-1185">Reference proteome</keyword>
<evidence type="ECO:0000313" key="3">
    <source>
        <dbReference type="Proteomes" id="UP000011586"/>
    </source>
</evidence>
<accession>M0EHM0</accession>
<proteinExistence type="predicted"/>
<dbReference type="AlphaFoldDB" id="M0EHM0"/>
<dbReference type="PATRIC" id="fig|1227465.4.peg.1126"/>
<sequence length="385" mass="43354">MAKPDLKAHRIISLEELDPTLGLAQRVRRESSILIDAYETQEDQILDIRYPAYSVGKNLELQIIPADENPLFAIVDTSEEEIAVSEYKAFDKVRSSAQLNQFVPKWAMRLTPDETEAARKAIESAFADAVQDYDEGNIQNYIVPSAASFLKQQTDSVRLIVPTGIEADDAEYEVTFKPDPRRNIGESGSVRFDVAFANDPSARVIADVYSNRLSGMLRGFEADWAAEWLFDYWDEMAQEETVENEQEQALIELFLSQMSNLKIGPLTEHVATEWWKPNNTRGIYIEPDDGVPYVVVGGQYIKNFVDQHRHEVHRSISDLLFQDGVLVERPGNRTSANKLLCAEGLDAKPSVWMVCASRLDFDPESLSEDGRDWSGDGELSPNVSV</sequence>
<reference evidence="2 3" key="1">
    <citation type="journal article" date="2014" name="PLoS Genet.">
        <title>Phylogenetically driven sequencing of extremely halophilic archaea reveals strategies for static and dynamic osmo-response.</title>
        <authorList>
            <person name="Becker E.A."/>
            <person name="Seitzer P.M."/>
            <person name="Tritt A."/>
            <person name="Larsen D."/>
            <person name="Krusor M."/>
            <person name="Yao A.I."/>
            <person name="Wu D."/>
            <person name="Madern D."/>
            <person name="Eisen J.A."/>
            <person name="Darling A.E."/>
            <person name="Facciotti M.T."/>
        </authorList>
    </citation>
    <scope>NUCLEOTIDE SEQUENCE [LARGE SCALE GENOMIC DNA]</scope>
    <source>
        <strain evidence="2 3">DSM 19288</strain>
    </source>
</reference>
<feature type="region of interest" description="Disordered" evidence="1">
    <location>
        <begin position="366"/>
        <end position="385"/>
    </location>
</feature>
<evidence type="ECO:0000313" key="2">
    <source>
        <dbReference type="EMBL" id="ELZ45909.1"/>
    </source>
</evidence>
<name>M0EHM0_9EURY</name>